<evidence type="ECO:0000259" key="9">
    <source>
        <dbReference type="PROSITE" id="PS50929"/>
    </source>
</evidence>
<dbReference type="InterPro" id="IPR027417">
    <property type="entry name" value="P-loop_NTPase"/>
</dbReference>
<dbReference type="KEGG" id="mnu:NCTC10166_00131"/>
<keyword evidence="11" id="KW-0067">ATP-binding</keyword>
<dbReference type="EMBL" id="LR214951">
    <property type="protein sequence ID" value="VEU59173.1"/>
    <property type="molecule type" value="Genomic_DNA"/>
</dbReference>
<dbReference type="SUPFAM" id="SSF90123">
    <property type="entry name" value="ABC transporter transmembrane region"/>
    <property type="match status" value="1"/>
</dbReference>
<dbReference type="CDD" id="cd00267">
    <property type="entry name" value="ABC_ATPase"/>
    <property type="match status" value="1"/>
</dbReference>
<dbReference type="Gene3D" id="3.40.50.300">
    <property type="entry name" value="P-loop containing nucleotide triphosphate hydrolases"/>
    <property type="match status" value="1"/>
</dbReference>
<protein>
    <submittedName>
        <fullName evidence="11">ABC transporter ATP-binding protein</fullName>
        <ecNumber evidence="11">3.4.22.-</ecNumber>
    </submittedName>
</protein>
<dbReference type="PANTHER" id="PTHR42734">
    <property type="entry name" value="METAL TRANSPORT SYSTEM ATP-BINDING PROTEIN TM_0124-RELATED"/>
    <property type="match status" value="1"/>
</dbReference>
<dbReference type="OrthoDB" id="403954at2"/>
<gene>
    <name evidence="11" type="primary">lagD_1</name>
    <name evidence="11" type="ORF">NCTC10166_00131</name>
</gene>
<reference evidence="11 12" key="1">
    <citation type="submission" date="2019-01" db="EMBL/GenBank/DDBJ databases">
        <authorList>
            <consortium name="Pathogen Informatics"/>
        </authorList>
    </citation>
    <scope>NUCLEOTIDE SEQUENCE [LARGE SCALE GENOMIC DNA]</scope>
    <source>
        <strain evidence="11 12">NCTC10166</strain>
    </source>
</reference>
<sequence length="672" mass="79996">MKIKKQNDLKDCGLVVFQALFYHYNKKWISLFELKKSAFFSDDGIVIKNLQNLAFQWGIELEAYNIDFETLKKEELNEPVILLINENDNNHYVILENKNKKYFYIADPLIGNRKIKINDFEKMFVDIIIFPNKIFNPEIKNTKNWIFTFLNKKEHYFLFFSILLVSILHFSSAFFLKTVIEKILPFNDKELLFKISFIFLWIFLFKFSQNIIKNIYIKKLQNNIEYKIIKNFLFSIKQGKNSQLLKLEISDYIKRFSIIPGFSFYCSHFLYSFFGEMVSFVFSTVVLYLINKYLFIITLIIGIFFILISFIYKKIVNKKYNILNQKNIEFNSSFFDIIKNIEKIKNKDINKMLQFNIEKKLNDYKKEENFIWKINYVFQNAKNLLSEFLPIFSIFISSLFVINKNIQIGTMILFITFISNFLNPLNSLTDLIISYPIFINDYDLLKFILFLPKEKNGNNNLDKINTINLNNINYKYNNLKTILKIENFEIKENIHIIGNNGTGKSTLLKILNLDLELEKGIYFNNLALSFLNKNFLRNKIIYISGNTPSIDVTVYEFIIDKNSTKEKVFVKNIEYYDLTKMLEKWKINLNQKIKNDWSNFSLGQKQIILLLKLFNQKYDLILLDEAFENISDENFDTLKILINDFQNDAIFVEVSHSHKFIKDSKKINVQKL</sequence>
<dbReference type="InterPro" id="IPR036640">
    <property type="entry name" value="ABC1_TM_sf"/>
</dbReference>
<name>A0A449A4S8_9BACT</name>
<proteinExistence type="inferred from homology"/>
<feature type="transmembrane region" description="Helical" evidence="8">
    <location>
        <begin position="262"/>
        <end position="287"/>
    </location>
</feature>
<evidence type="ECO:0000313" key="12">
    <source>
        <dbReference type="Proteomes" id="UP000289440"/>
    </source>
</evidence>
<comment type="similarity">
    <text evidence="2">Belongs to the ABC transporter superfamily.</text>
</comment>
<dbReference type="GO" id="GO:0006508">
    <property type="term" value="P:proteolysis"/>
    <property type="evidence" value="ECO:0007669"/>
    <property type="project" value="InterPro"/>
</dbReference>
<dbReference type="EC" id="3.4.22.-" evidence="11"/>
<comment type="subcellular location">
    <subcellularLocation>
        <location evidence="1">Cell membrane</location>
        <topology evidence="1">Multi-pass membrane protein</topology>
    </subcellularLocation>
</comment>
<dbReference type="GO" id="GO:0008234">
    <property type="term" value="F:cysteine-type peptidase activity"/>
    <property type="evidence" value="ECO:0007669"/>
    <property type="project" value="UniProtKB-KW"/>
</dbReference>
<dbReference type="InterPro" id="IPR050153">
    <property type="entry name" value="Metal_Ion_Import_ABC"/>
</dbReference>
<keyword evidence="3" id="KW-0813">Transport</keyword>
<keyword evidence="4 8" id="KW-0812">Transmembrane</keyword>
<feature type="transmembrane region" description="Helical" evidence="8">
    <location>
        <begin position="156"/>
        <end position="176"/>
    </location>
</feature>
<keyword evidence="11" id="KW-0378">Hydrolase</keyword>
<evidence type="ECO:0000259" key="10">
    <source>
        <dbReference type="PROSITE" id="PS50990"/>
    </source>
</evidence>
<keyword evidence="5" id="KW-0788">Thiol protease</keyword>
<evidence type="ECO:0000256" key="1">
    <source>
        <dbReference type="ARBA" id="ARBA00004651"/>
    </source>
</evidence>
<dbReference type="RefSeq" id="WP_129719581.1">
    <property type="nucleotide sequence ID" value="NZ_LR214951.1"/>
</dbReference>
<dbReference type="GO" id="GO:0016887">
    <property type="term" value="F:ATP hydrolysis activity"/>
    <property type="evidence" value="ECO:0007669"/>
    <property type="project" value="InterPro"/>
</dbReference>
<dbReference type="GO" id="GO:0005886">
    <property type="term" value="C:plasma membrane"/>
    <property type="evidence" value="ECO:0007669"/>
    <property type="project" value="UniProtKB-SubCell"/>
</dbReference>
<dbReference type="Pfam" id="PF00005">
    <property type="entry name" value="ABC_tran"/>
    <property type="match status" value="1"/>
</dbReference>
<dbReference type="NCBIfam" id="NF045998">
    <property type="entry name" value="cleave_ABC_plasm"/>
    <property type="match status" value="1"/>
</dbReference>
<dbReference type="Gene3D" id="1.20.1560.10">
    <property type="entry name" value="ABC transporter type 1, transmembrane domain"/>
    <property type="match status" value="1"/>
</dbReference>
<feature type="domain" description="Peptidase C39" evidence="10">
    <location>
        <begin position="6"/>
        <end position="131"/>
    </location>
</feature>
<keyword evidence="6 8" id="KW-1133">Transmembrane helix</keyword>
<organism evidence="11 12">
    <name type="scientific">Mesomycoplasma neurolyticum</name>
    <dbReference type="NCBI Taxonomy" id="2120"/>
    <lineage>
        <taxon>Bacteria</taxon>
        <taxon>Bacillati</taxon>
        <taxon>Mycoplasmatota</taxon>
        <taxon>Mycoplasmoidales</taxon>
        <taxon>Metamycoplasmataceae</taxon>
        <taxon>Mesomycoplasma</taxon>
    </lineage>
</organism>
<dbReference type="SUPFAM" id="SSF52540">
    <property type="entry name" value="P-loop containing nucleoside triphosphate hydrolases"/>
    <property type="match status" value="1"/>
</dbReference>
<evidence type="ECO:0000256" key="6">
    <source>
        <dbReference type="ARBA" id="ARBA00022989"/>
    </source>
</evidence>
<dbReference type="InterPro" id="IPR003439">
    <property type="entry name" value="ABC_transporter-like_ATP-bd"/>
</dbReference>
<feature type="transmembrane region" description="Helical" evidence="8">
    <location>
        <begin position="384"/>
        <end position="402"/>
    </location>
</feature>
<dbReference type="InterPro" id="IPR011527">
    <property type="entry name" value="ABC1_TM_dom"/>
</dbReference>
<dbReference type="Pfam" id="PF00664">
    <property type="entry name" value="ABC_membrane"/>
    <property type="match status" value="1"/>
</dbReference>
<dbReference type="GO" id="GO:0140359">
    <property type="term" value="F:ABC-type transporter activity"/>
    <property type="evidence" value="ECO:0007669"/>
    <property type="project" value="InterPro"/>
</dbReference>
<dbReference type="GO" id="GO:0005524">
    <property type="term" value="F:ATP binding"/>
    <property type="evidence" value="ECO:0007669"/>
    <property type="project" value="UniProtKB-KW"/>
</dbReference>
<evidence type="ECO:0000256" key="4">
    <source>
        <dbReference type="ARBA" id="ARBA00022692"/>
    </source>
</evidence>
<keyword evidence="7 8" id="KW-0472">Membrane</keyword>
<dbReference type="PROSITE" id="PS50990">
    <property type="entry name" value="PEPTIDASE_C39"/>
    <property type="match status" value="1"/>
</dbReference>
<dbReference type="AlphaFoldDB" id="A0A449A4S8"/>
<dbReference type="Proteomes" id="UP000289440">
    <property type="component" value="Chromosome"/>
</dbReference>
<evidence type="ECO:0000256" key="3">
    <source>
        <dbReference type="ARBA" id="ARBA00022448"/>
    </source>
</evidence>
<evidence type="ECO:0000256" key="2">
    <source>
        <dbReference type="ARBA" id="ARBA00005417"/>
    </source>
</evidence>
<dbReference type="Pfam" id="PF03412">
    <property type="entry name" value="Peptidase_C39"/>
    <property type="match status" value="1"/>
</dbReference>
<evidence type="ECO:0000256" key="7">
    <source>
        <dbReference type="ARBA" id="ARBA00023136"/>
    </source>
</evidence>
<keyword evidence="11" id="KW-0547">Nucleotide-binding</keyword>
<dbReference type="InterPro" id="IPR005074">
    <property type="entry name" value="Peptidase_C39"/>
</dbReference>
<keyword evidence="5" id="KW-0645">Protease</keyword>
<evidence type="ECO:0000313" key="11">
    <source>
        <dbReference type="EMBL" id="VEU59173.1"/>
    </source>
</evidence>
<dbReference type="PROSITE" id="PS50929">
    <property type="entry name" value="ABC_TM1F"/>
    <property type="match status" value="1"/>
</dbReference>
<accession>A0A449A4S8</accession>
<feature type="transmembrane region" description="Helical" evidence="8">
    <location>
        <begin position="293"/>
        <end position="312"/>
    </location>
</feature>
<feature type="domain" description="ABC transmembrane type-1" evidence="9">
    <location>
        <begin position="157"/>
        <end position="435"/>
    </location>
</feature>
<keyword evidence="12" id="KW-1185">Reference proteome</keyword>
<evidence type="ECO:0000256" key="8">
    <source>
        <dbReference type="SAM" id="Phobius"/>
    </source>
</evidence>
<feature type="transmembrane region" description="Helical" evidence="8">
    <location>
        <begin position="191"/>
        <end position="208"/>
    </location>
</feature>
<dbReference type="Gene3D" id="3.90.70.10">
    <property type="entry name" value="Cysteine proteinases"/>
    <property type="match status" value="1"/>
</dbReference>
<evidence type="ECO:0000256" key="5">
    <source>
        <dbReference type="ARBA" id="ARBA00022807"/>
    </source>
</evidence>